<dbReference type="CDD" id="cd11692">
    <property type="entry name" value="HRI1_N_like"/>
    <property type="match status" value="1"/>
</dbReference>
<comment type="caution">
    <text evidence="7">The sequence shown here is derived from an EMBL/GenBank/DDBJ whole genome shotgun (WGS) entry which is preliminary data.</text>
</comment>
<evidence type="ECO:0000256" key="6">
    <source>
        <dbReference type="ARBA" id="ARBA00023242"/>
    </source>
</evidence>
<protein>
    <recommendedName>
        <fullName evidence="4">Protein HRI1</fullName>
    </recommendedName>
</protein>
<evidence type="ECO:0000256" key="3">
    <source>
        <dbReference type="ARBA" id="ARBA00005229"/>
    </source>
</evidence>
<dbReference type="InterPro" id="IPR043047">
    <property type="entry name" value="Hri1_N_sf"/>
</dbReference>
<keyword evidence="5" id="KW-0963">Cytoplasm</keyword>
<dbReference type="Pfam" id="PF16815">
    <property type="entry name" value="HRI1"/>
    <property type="match status" value="1"/>
</dbReference>
<sequence length="284" mass="31644">MSNEANISQRRYIFFLPHPLPPGTPVPYTLGLPENNPLNLVPAASEPTRTTVLTSTNNTFVDIRITRPRQPGEVENPNVGGNMDRLDWAFAGTSTSVPITAKSTDPAPAASSAVHSVWTHWLDSRFPVGHTSIPPDEGDMYPVPNYPTSTLEHGSAANPVTGRMECYEEMWEDVPVQAIPTSTLPATGAKKWCVVLRLDDMQHQARGVVIRVGQFVQGLVKQGNRTYVERWEYNHAKEFFDRVSRIGDGFVPCPSTFEPTKLGLGNRMTYGDFEWVVEEMESWD</sequence>
<dbReference type="CDD" id="cd11693">
    <property type="entry name" value="HRI1_C_like"/>
    <property type="match status" value="1"/>
</dbReference>
<reference evidence="7" key="1">
    <citation type="journal article" date="2020" name="Stud. Mycol.">
        <title>101 Dothideomycetes genomes: a test case for predicting lifestyles and emergence of pathogens.</title>
        <authorList>
            <person name="Haridas S."/>
            <person name="Albert R."/>
            <person name="Binder M."/>
            <person name="Bloem J."/>
            <person name="Labutti K."/>
            <person name="Salamov A."/>
            <person name="Andreopoulos B."/>
            <person name="Baker S."/>
            <person name="Barry K."/>
            <person name="Bills G."/>
            <person name="Bluhm B."/>
            <person name="Cannon C."/>
            <person name="Castanera R."/>
            <person name="Culley D."/>
            <person name="Daum C."/>
            <person name="Ezra D."/>
            <person name="Gonzalez J."/>
            <person name="Henrissat B."/>
            <person name="Kuo A."/>
            <person name="Liang C."/>
            <person name="Lipzen A."/>
            <person name="Lutzoni F."/>
            <person name="Magnuson J."/>
            <person name="Mondo S."/>
            <person name="Nolan M."/>
            <person name="Ohm R."/>
            <person name="Pangilinan J."/>
            <person name="Park H.-J."/>
            <person name="Ramirez L."/>
            <person name="Alfaro M."/>
            <person name="Sun H."/>
            <person name="Tritt A."/>
            <person name="Yoshinaga Y."/>
            <person name="Zwiers L.-H."/>
            <person name="Turgeon B."/>
            <person name="Goodwin S."/>
            <person name="Spatafora J."/>
            <person name="Crous P."/>
            <person name="Grigoriev I."/>
        </authorList>
    </citation>
    <scope>NUCLEOTIDE SEQUENCE</scope>
    <source>
        <strain evidence="7">CBS 125425</strain>
    </source>
</reference>
<dbReference type="Gene3D" id="2.40.128.310">
    <property type="entry name" value="Protein HRI1, C-terminal domain"/>
    <property type="match status" value="1"/>
</dbReference>
<keyword evidence="6" id="KW-0539">Nucleus</keyword>
<comment type="similarity">
    <text evidence="3">Belongs to the HRI1 family.</text>
</comment>
<organism evidence="7 8">
    <name type="scientific">Polyplosphaeria fusca</name>
    <dbReference type="NCBI Taxonomy" id="682080"/>
    <lineage>
        <taxon>Eukaryota</taxon>
        <taxon>Fungi</taxon>
        <taxon>Dikarya</taxon>
        <taxon>Ascomycota</taxon>
        <taxon>Pezizomycotina</taxon>
        <taxon>Dothideomycetes</taxon>
        <taxon>Pleosporomycetidae</taxon>
        <taxon>Pleosporales</taxon>
        <taxon>Tetraplosphaeriaceae</taxon>
        <taxon>Polyplosphaeria</taxon>
    </lineage>
</organism>
<gene>
    <name evidence="7" type="ORF">EJ04DRAFT_442373</name>
</gene>
<proteinExistence type="inferred from homology"/>
<comment type="subcellular location">
    <subcellularLocation>
        <location evidence="2">Cytoplasm</location>
    </subcellularLocation>
    <subcellularLocation>
        <location evidence="1">Nucleus</location>
    </subcellularLocation>
</comment>
<evidence type="ECO:0000256" key="1">
    <source>
        <dbReference type="ARBA" id="ARBA00004123"/>
    </source>
</evidence>
<dbReference type="OrthoDB" id="4045395at2759"/>
<dbReference type="Proteomes" id="UP000799444">
    <property type="component" value="Unassembled WGS sequence"/>
</dbReference>
<dbReference type="GO" id="GO:0005634">
    <property type="term" value="C:nucleus"/>
    <property type="evidence" value="ECO:0007669"/>
    <property type="project" value="UniProtKB-SubCell"/>
</dbReference>
<dbReference type="InterPro" id="IPR038744">
    <property type="entry name" value="Hri1_N"/>
</dbReference>
<dbReference type="InterPro" id="IPR031818">
    <property type="entry name" value="Hri1"/>
</dbReference>
<evidence type="ECO:0000256" key="5">
    <source>
        <dbReference type="ARBA" id="ARBA00022490"/>
    </source>
</evidence>
<accession>A0A9P4QQC6</accession>
<dbReference type="GO" id="GO:0005737">
    <property type="term" value="C:cytoplasm"/>
    <property type="evidence" value="ECO:0007669"/>
    <property type="project" value="UniProtKB-SubCell"/>
</dbReference>
<evidence type="ECO:0000256" key="4">
    <source>
        <dbReference type="ARBA" id="ARBA00017063"/>
    </source>
</evidence>
<evidence type="ECO:0000256" key="2">
    <source>
        <dbReference type="ARBA" id="ARBA00004496"/>
    </source>
</evidence>
<evidence type="ECO:0000313" key="7">
    <source>
        <dbReference type="EMBL" id="KAF2731778.1"/>
    </source>
</evidence>
<dbReference type="AlphaFoldDB" id="A0A9P4QQC6"/>
<dbReference type="EMBL" id="ML996189">
    <property type="protein sequence ID" value="KAF2731778.1"/>
    <property type="molecule type" value="Genomic_DNA"/>
</dbReference>
<keyword evidence="8" id="KW-1185">Reference proteome</keyword>
<name>A0A9P4QQC6_9PLEO</name>
<dbReference type="Gene3D" id="2.40.128.320">
    <property type="entry name" value="Protein HRI1, N-terminal domain"/>
    <property type="match status" value="1"/>
</dbReference>
<evidence type="ECO:0000313" key="8">
    <source>
        <dbReference type="Proteomes" id="UP000799444"/>
    </source>
</evidence>